<dbReference type="AlphaFoldDB" id="A0A892ZIE7"/>
<dbReference type="RefSeq" id="WP_230339706.1">
    <property type="nucleotide sequence ID" value="NZ_CP069798.1"/>
</dbReference>
<accession>A0A892ZIE7</accession>
<evidence type="ECO:0000313" key="2">
    <source>
        <dbReference type="Proteomes" id="UP000653156"/>
    </source>
</evidence>
<name>A0A892ZIE7_9NEIS</name>
<reference evidence="1" key="1">
    <citation type="submission" date="2021-02" db="EMBL/GenBank/DDBJ databases">
        <title>Neisseriaceae sp. 26B isolated from the cloaca of a Common Toad-headed Turtle (Mesoclemmys nasuta).</title>
        <authorList>
            <person name="Spergser J."/>
            <person name="Busse H.-J."/>
        </authorList>
    </citation>
    <scope>NUCLEOTIDE SEQUENCE</scope>
    <source>
        <strain evidence="1">26B</strain>
    </source>
</reference>
<dbReference type="EMBL" id="CP069798">
    <property type="protein sequence ID" value="QRQ82423.1"/>
    <property type="molecule type" value="Genomic_DNA"/>
</dbReference>
<dbReference type="KEGG" id="ptes:JQU52_03170"/>
<dbReference type="Proteomes" id="UP000653156">
    <property type="component" value="Chromosome"/>
</dbReference>
<sequence length="48" mass="5261">MSLEMQSQLAEKQVEDFAKFRFCCSGAGSSPVQSKALLVANLEKILIN</sequence>
<gene>
    <name evidence="1" type="ORF">JQU52_03170</name>
</gene>
<evidence type="ECO:0000313" key="1">
    <source>
        <dbReference type="EMBL" id="QRQ82423.1"/>
    </source>
</evidence>
<organism evidence="1 2">
    <name type="scientific">Paralysiella testudinis</name>
    <dbReference type="NCBI Taxonomy" id="2809020"/>
    <lineage>
        <taxon>Bacteria</taxon>
        <taxon>Pseudomonadati</taxon>
        <taxon>Pseudomonadota</taxon>
        <taxon>Betaproteobacteria</taxon>
        <taxon>Neisseriales</taxon>
        <taxon>Neisseriaceae</taxon>
        <taxon>Paralysiella</taxon>
    </lineage>
</organism>
<keyword evidence="2" id="KW-1185">Reference proteome</keyword>
<protein>
    <submittedName>
        <fullName evidence="1">Uncharacterized protein</fullName>
    </submittedName>
</protein>
<proteinExistence type="predicted"/>